<evidence type="ECO:0000256" key="1">
    <source>
        <dbReference type="ARBA" id="ARBA00000707"/>
    </source>
</evidence>
<dbReference type="Pfam" id="PF14533">
    <property type="entry name" value="USP7_C2"/>
    <property type="match status" value="1"/>
</dbReference>
<name>A0ABR2KAZ9_9EUKA</name>
<feature type="domain" description="USP" evidence="8">
    <location>
        <begin position="135"/>
        <end position="433"/>
    </location>
</feature>
<dbReference type="InterPro" id="IPR029346">
    <property type="entry name" value="USP_C"/>
</dbReference>
<organism evidence="9 10">
    <name type="scientific">Tritrichomonas musculus</name>
    <dbReference type="NCBI Taxonomy" id="1915356"/>
    <lineage>
        <taxon>Eukaryota</taxon>
        <taxon>Metamonada</taxon>
        <taxon>Parabasalia</taxon>
        <taxon>Tritrichomonadida</taxon>
        <taxon>Tritrichomonadidae</taxon>
        <taxon>Tritrichomonas</taxon>
    </lineage>
</organism>
<dbReference type="Proteomes" id="UP001470230">
    <property type="component" value="Unassembled WGS sequence"/>
</dbReference>
<evidence type="ECO:0000256" key="5">
    <source>
        <dbReference type="ARBA" id="ARBA00022786"/>
    </source>
</evidence>
<dbReference type="EMBL" id="JAPFFF010000006">
    <property type="protein sequence ID" value="KAK8888299.1"/>
    <property type="molecule type" value="Genomic_DNA"/>
</dbReference>
<dbReference type="InterPro" id="IPR018200">
    <property type="entry name" value="USP_CS"/>
</dbReference>
<dbReference type="PROSITE" id="PS00973">
    <property type="entry name" value="USP_2"/>
    <property type="match status" value="1"/>
</dbReference>
<dbReference type="EC" id="3.4.19.12" evidence="3"/>
<evidence type="ECO:0000313" key="10">
    <source>
        <dbReference type="Proteomes" id="UP001470230"/>
    </source>
</evidence>
<evidence type="ECO:0000256" key="7">
    <source>
        <dbReference type="ARBA" id="ARBA00022807"/>
    </source>
</evidence>
<dbReference type="Pfam" id="PF00443">
    <property type="entry name" value="UCH"/>
    <property type="match status" value="1"/>
</dbReference>
<dbReference type="InterPro" id="IPR001394">
    <property type="entry name" value="Peptidase_C19_UCH"/>
</dbReference>
<evidence type="ECO:0000256" key="4">
    <source>
        <dbReference type="ARBA" id="ARBA00022670"/>
    </source>
</evidence>
<evidence type="ECO:0000256" key="3">
    <source>
        <dbReference type="ARBA" id="ARBA00012759"/>
    </source>
</evidence>
<sequence>MSDYTLHKVWETPPITKTKNTIQSSYYSAGKYNYCLLVVPPTNPKDYYRLYVCLADAPSTSHECHIYVKLCGRKIKEFNQTFFFSSGNSQCMIDNLISNSELKNYSRKDKLTIDFTITHSSKRTIPDFRTTTGYVGLINKSATCYMNSVLQLLFHIPAFRRLIYSIPYAADIKIPHALQRLFCLLQLSPASVSTQELIESFGWTQRESFVEHDIQEFIRVLLSNLEEKLKNTDLDGKVAEIFRGTMTHYIKCLNVDYQSNNQEDFYDVSVTVRGFKTLQDSLLSSVADERLDGDNQYNTEEFGKQDAVMGYKISKLPPVLHFHLTRFEYSPTSITGLAKVKDSFEFPPQLDMAPYVSETCEGDTKYELYSVLVHLGDSNGGHYISYCRPTTEQRWFRFNDEYIEEVDSTAAINNNFGGNDQMNHAYYLSYIKSSEVKWIMQKVTENDIPQQLLEYFESIKNSLDPRMTTITVVNMDKMKIRVPKDSSLRDVIKEIRKTNPNVKDLWSTNRQNLPVELLEAKDTIGNVDRVFAADFQAVKPYPVAFKVLFFFGKNNDSNDPLQDLGFMSFSAQSNIEKAMNEVKKAAGFPISPTKLICYGKNRDESLNQLSPETKLYDIPGVLIFELAPESTDAKTTFKFPEREVGLLKVRDLIPEIKLDDLEHYMNYSRQCIKVKIVNCEDSQNSMTIEISSSMHLRILIKCIRKAIELPETDSILLYLPVNDEDETKSQKTIINSYSTTDLKQIFDLRGNVKEIKVFFKKIANIAQADADQYAHFTIPLYNQETDLITVVELDMPSENTVSYLFDELKKRDDVPNDSKLRMVLLNRSIIEKTIDEQDKLALYVGKEVRVEMIPQDQLDIQNGEGFLIRCAFSHNAQYPPNGTILTPFYFQVSKDETFDLTKCRITSLIENDFGDLNFVLYTGKASTTRFIQCTDETNLFEVGDQPDAMLYIIISLQAILQMYKKLSNQGLKIYN</sequence>
<proteinExistence type="inferred from homology"/>
<comment type="similarity">
    <text evidence="2">Belongs to the peptidase C19 family.</text>
</comment>
<dbReference type="PROSITE" id="PS50235">
    <property type="entry name" value="USP_3"/>
    <property type="match status" value="1"/>
</dbReference>
<dbReference type="InterPro" id="IPR028889">
    <property type="entry name" value="USP"/>
</dbReference>
<accession>A0ABR2KAZ9</accession>
<comment type="catalytic activity">
    <reaction evidence="1">
        <text>Thiol-dependent hydrolysis of ester, thioester, amide, peptide and isopeptide bonds formed by the C-terminal Gly of ubiquitin (a 76-residue protein attached to proteins as an intracellular targeting signal).</text>
        <dbReference type="EC" id="3.4.19.12"/>
    </reaction>
</comment>
<evidence type="ECO:0000256" key="2">
    <source>
        <dbReference type="ARBA" id="ARBA00009085"/>
    </source>
</evidence>
<dbReference type="PANTHER" id="PTHR24006">
    <property type="entry name" value="UBIQUITIN CARBOXYL-TERMINAL HYDROLASE"/>
    <property type="match status" value="1"/>
</dbReference>
<keyword evidence="4" id="KW-0645">Protease</keyword>
<dbReference type="Gene3D" id="3.90.70.10">
    <property type="entry name" value="Cysteine proteinases"/>
    <property type="match status" value="1"/>
</dbReference>
<keyword evidence="10" id="KW-1185">Reference proteome</keyword>
<keyword evidence="7" id="KW-0788">Thiol protease</keyword>
<dbReference type="InterPro" id="IPR008974">
    <property type="entry name" value="TRAF-like"/>
</dbReference>
<gene>
    <name evidence="9" type="ORF">M9Y10_039365</name>
</gene>
<evidence type="ECO:0000256" key="6">
    <source>
        <dbReference type="ARBA" id="ARBA00022801"/>
    </source>
</evidence>
<evidence type="ECO:0000313" key="9">
    <source>
        <dbReference type="EMBL" id="KAK8888299.1"/>
    </source>
</evidence>
<dbReference type="InterPro" id="IPR050164">
    <property type="entry name" value="Peptidase_C19"/>
</dbReference>
<evidence type="ECO:0000259" key="8">
    <source>
        <dbReference type="PROSITE" id="PS50235"/>
    </source>
</evidence>
<reference evidence="9 10" key="1">
    <citation type="submission" date="2024-04" db="EMBL/GenBank/DDBJ databases">
        <title>Tritrichomonas musculus Genome.</title>
        <authorList>
            <person name="Alves-Ferreira E."/>
            <person name="Grigg M."/>
            <person name="Lorenzi H."/>
            <person name="Galac M."/>
        </authorList>
    </citation>
    <scope>NUCLEOTIDE SEQUENCE [LARGE SCALE GENOMIC DNA]</scope>
    <source>
        <strain evidence="9 10">EAF2021</strain>
    </source>
</reference>
<keyword evidence="5" id="KW-0833">Ubl conjugation pathway</keyword>
<comment type="caution">
    <text evidence="9">The sequence shown here is derived from an EMBL/GenBank/DDBJ whole genome shotgun (WGS) entry which is preliminary data.</text>
</comment>
<dbReference type="SUPFAM" id="SSF54001">
    <property type="entry name" value="Cysteine proteinases"/>
    <property type="match status" value="1"/>
</dbReference>
<dbReference type="InterPro" id="IPR038765">
    <property type="entry name" value="Papain-like_cys_pep_sf"/>
</dbReference>
<protein>
    <recommendedName>
        <fullName evidence="3">ubiquitinyl hydrolase 1</fullName>
        <ecNumber evidence="3">3.4.19.12</ecNumber>
    </recommendedName>
</protein>
<dbReference type="Gene3D" id="2.60.210.10">
    <property type="entry name" value="Apoptosis, Tumor Necrosis Factor Receptor Associated Protein 2, Chain A"/>
    <property type="match status" value="1"/>
</dbReference>
<dbReference type="SUPFAM" id="SSF49599">
    <property type="entry name" value="TRAF domain-like"/>
    <property type="match status" value="1"/>
</dbReference>
<keyword evidence="6" id="KW-0378">Hydrolase</keyword>